<evidence type="ECO:0000256" key="1">
    <source>
        <dbReference type="ARBA" id="ARBA00008213"/>
    </source>
</evidence>
<feature type="domain" description="Transcription elongation factor GreA/GreB C-terminal" evidence="10">
    <location>
        <begin position="83"/>
        <end position="151"/>
    </location>
</feature>
<comment type="similarity">
    <text evidence="1 8 9">Belongs to the GreA/GreB family.</text>
</comment>
<dbReference type="Pfam" id="PF03449">
    <property type="entry name" value="GreA_GreB_N"/>
    <property type="match status" value="1"/>
</dbReference>
<dbReference type="SUPFAM" id="SSF54534">
    <property type="entry name" value="FKBP-like"/>
    <property type="match status" value="1"/>
</dbReference>
<dbReference type="InterPro" id="IPR006359">
    <property type="entry name" value="Tscrpt_elong_fac_GreA"/>
</dbReference>
<evidence type="ECO:0000256" key="7">
    <source>
        <dbReference type="ARBA" id="ARBA00030776"/>
    </source>
</evidence>
<dbReference type="InterPro" id="IPR001437">
    <property type="entry name" value="Tscrpt_elong_fac_GreA/B_C"/>
</dbReference>
<evidence type="ECO:0000256" key="2">
    <source>
        <dbReference type="ARBA" id="ARBA00013729"/>
    </source>
</evidence>
<organism evidence="12 13">
    <name type="scientific">Candidatus Curtissbacteria bacterium RIFCSPLOWO2_01_FULL_42_26</name>
    <dbReference type="NCBI Taxonomy" id="1797729"/>
    <lineage>
        <taxon>Bacteria</taxon>
        <taxon>Candidatus Curtissiibacteriota</taxon>
    </lineage>
</organism>
<accession>A0A1F5I3M6</accession>
<dbReference type="NCBIfam" id="TIGR01462">
    <property type="entry name" value="greA"/>
    <property type="match status" value="1"/>
</dbReference>
<dbReference type="GO" id="GO:0070063">
    <property type="term" value="F:RNA polymerase binding"/>
    <property type="evidence" value="ECO:0007669"/>
    <property type="project" value="InterPro"/>
</dbReference>
<evidence type="ECO:0000256" key="5">
    <source>
        <dbReference type="ARBA" id="ARBA00023163"/>
    </source>
</evidence>
<dbReference type="Pfam" id="PF01272">
    <property type="entry name" value="GreA_GreB"/>
    <property type="match status" value="1"/>
</dbReference>
<dbReference type="InterPro" id="IPR036953">
    <property type="entry name" value="GreA/GreB_C_sf"/>
</dbReference>
<dbReference type="EMBL" id="MFBS01000006">
    <property type="protein sequence ID" value="OGE10869.1"/>
    <property type="molecule type" value="Genomic_DNA"/>
</dbReference>
<dbReference type="SUPFAM" id="SSF46557">
    <property type="entry name" value="GreA transcript cleavage protein, N-terminal domain"/>
    <property type="match status" value="1"/>
</dbReference>
<dbReference type="Proteomes" id="UP000179227">
    <property type="component" value="Unassembled WGS sequence"/>
</dbReference>
<dbReference type="InterPro" id="IPR018151">
    <property type="entry name" value="TF_GreA/GreB_CS"/>
</dbReference>
<dbReference type="GO" id="GO:0032784">
    <property type="term" value="P:regulation of DNA-templated transcription elongation"/>
    <property type="evidence" value="ECO:0007669"/>
    <property type="project" value="UniProtKB-UniRule"/>
</dbReference>
<dbReference type="GO" id="GO:0006354">
    <property type="term" value="P:DNA-templated transcription elongation"/>
    <property type="evidence" value="ECO:0007669"/>
    <property type="project" value="TreeGrafter"/>
</dbReference>
<dbReference type="InterPro" id="IPR023459">
    <property type="entry name" value="Tscrpt_elong_fac_GreA/B_fam"/>
</dbReference>
<reference evidence="12 13" key="1">
    <citation type="journal article" date="2016" name="Nat. Commun.">
        <title>Thousands of microbial genomes shed light on interconnected biogeochemical processes in an aquifer system.</title>
        <authorList>
            <person name="Anantharaman K."/>
            <person name="Brown C.T."/>
            <person name="Hug L.A."/>
            <person name="Sharon I."/>
            <person name="Castelle C.J."/>
            <person name="Probst A.J."/>
            <person name="Thomas B.C."/>
            <person name="Singh A."/>
            <person name="Wilkins M.J."/>
            <person name="Karaoz U."/>
            <person name="Brodie E.L."/>
            <person name="Williams K.H."/>
            <person name="Hubbard S.S."/>
            <person name="Banfield J.F."/>
        </authorList>
    </citation>
    <scope>NUCLEOTIDE SEQUENCE [LARGE SCALE GENOMIC DNA]</scope>
</reference>
<proteinExistence type="inferred from homology"/>
<evidence type="ECO:0000256" key="8">
    <source>
        <dbReference type="HAMAP-Rule" id="MF_00105"/>
    </source>
</evidence>
<keyword evidence="3 8" id="KW-0805">Transcription regulation</keyword>
<dbReference type="Gene3D" id="3.10.50.30">
    <property type="entry name" value="Transcription elongation factor, GreA/GreB, C-terminal domain"/>
    <property type="match status" value="1"/>
</dbReference>
<evidence type="ECO:0000313" key="12">
    <source>
        <dbReference type="EMBL" id="OGE10869.1"/>
    </source>
</evidence>
<dbReference type="HAMAP" id="MF_00105">
    <property type="entry name" value="GreA_GreB"/>
    <property type="match status" value="1"/>
</dbReference>
<evidence type="ECO:0000256" key="3">
    <source>
        <dbReference type="ARBA" id="ARBA00023015"/>
    </source>
</evidence>
<evidence type="ECO:0000256" key="9">
    <source>
        <dbReference type="RuleBase" id="RU000556"/>
    </source>
</evidence>
<evidence type="ECO:0000259" key="10">
    <source>
        <dbReference type="Pfam" id="PF01272"/>
    </source>
</evidence>
<dbReference type="PANTHER" id="PTHR30437:SF4">
    <property type="entry name" value="TRANSCRIPTION ELONGATION FACTOR GREA"/>
    <property type="match status" value="1"/>
</dbReference>
<dbReference type="Gene3D" id="1.10.287.180">
    <property type="entry name" value="Transcription elongation factor, GreA/GreB, N-terminal domain"/>
    <property type="match status" value="1"/>
</dbReference>
<dbReference type="InterPro" id="IPR028624">
    <property type="entry name" value="Tscrpt_elong_fac_GreA/B"/>
</dbReference>
<evidence type="ECO:0000313" key="13">
    <source>
        <dbReference type="Proteomes" id="UP000179227"/>
    </source>
</evidence>
<comment type="caution">
    <text evidence="12">The sequence shown here is derived from an EMBL/GenBank/DDBJ whole genome shotgun (WGS) entry which is preliminary data.</text>
</comment>
<dbReference type="PANTHER" id="PTHR30437">
    <property type="entry name" value="TRANSCRIPTION ELONGATION FACTOR GREA"/>
    <property type="match status" value="1"/>
</dbReference>
<dbReference type="AlphaFoldDB" id="A0A1F5I3M6"/>
<sequence>MSNTPNLRFTKEGYENLKKELENLLTRRPQVVVNLTNAREQGDLSENAGYHAAKEELGQIDSRVKEIKYLLRVGKVVKSTNGQIVSFGSKVTLESNGESQQFQIVEELEADPLKGKISTNSAVGSTVIGKKVGDSVNVETPAGKTIYKIVELIP</sequence>
<dbReference type="InterPro" id="IPR036805">
    <property type="entry name" value="Tscrpt_elong_fac_GreA/B_N_sf"/>
</dbReference>
<keyword evidence="5 8" id="KW-0804">Transcription</keyword>
<protein>
    <recommendedName>
        <fullName evidence="2 8">Transcription elongation factor GreA</fullName>
    </recommendedName>
    <alternativeName>
        <fullName evidence="7 8">Transcript cleavage factor GreA</fullName>
    </alternativeName>
</protein>
<dbReference type="PROSITE" id="PS00829">
    <property type="entry name" value="GREAB_1"/>
    <property type="match status" value="1"/>
</dbReference>
<name>A0A1F5I3M6_9BACT</name>
<dbReference type="NCBIfam" id="NF001263">
    <property type="entry name" value="PRK00226.1-4"/>
    <property type="match status" value="1"/>
</dbReference>
<feature type="domain" description="Transcription elongation factor GreA/GreB N-terminal" evidence="11">
    <location>
        <begin position="9"/>
        <end position="72"/>
    </location>
</feature>
<dbReference type="GO" id="GO:0003677">
    <property type="term" value="F:DNA binding"/>
    <property type="evidence" value="ECO:0007669"/>
    <property type="project" value="UniProtKB-UniRule"/>
</dbReference>
<dbReference type="PIRSF" id="PIRSF006092">
    <property type="entry name" value="GreA_GreB"/>
    <property type="match status" value="1"/>
</dbReference>
<dbReference type="STRING" id="1797729.A3A60_02735"/>
<comment type="function">
    <text evidence="6 8 9">Necessary for efficient RNA polymerase transcription elongation past template-encoded arresting sites. The arresting sites in DNA have the property of trapping a certain fraction of elongating RNA polymerases that pass through, resulting in locked ternary complexes. Cleavage of the nascent transcript by cleavage factors such as GreA or GreB allows the resumption of elongation from the new 3'terminus. GreA releases sequences of 2 to 3 nucleotides.</text>
</comment>
<dbReference type="InterPro" id="IPR022691">
    <property type="entry name" value="Tscrpt_elong_fac_GreA/B_N"/>
</dbReference>
<evidence type="ECO:0000256" key="4">
    <source>
        <dbReference type="ARBA" id="ARBA00023125"/>
    </source>
</evidence>
<gene>
    <name evidence="8" type="primary">greA</name>
    <name evidence="12" type="ORF">A3A60_02735</name>
</gene>
<evidence type="ECO:0000256" key="6">
    <source>
        <dbReference type="ARBA" id="ARBA00024916"/>
    </source>
</evidence>
<dbReference type="FunFam" id="1.10.287.180:FF:000001">
    <property type="entry name" value="Transcription elongation factor GreA"/>
    <property type="match status" value="1"/>
</dbReference>
<keyword evidence="4 8" id="KW-0238">DNA-binding</keyword>
<evidence type="ECO:0000259" key="11">
    <source>
        <dbReference type="Pfam" id="PF03449"/>
    </source>
</evidence>